<sequence>MLKAKREVGEIGDEDYELHEAEFKKNLNEAEYCINFLKKQRAETG</sequence>
<gene>
    <name evidence="1" type="ORF">OdinLCB4_006445</name>
</gene>
<evidence type="ECO:0000313" key="2">
    <source>
        <dbReference type="Proteomes" id="UP000186851"/>
    </source>
</evidence>
<reference evidence="1" key="1">
    <citation type="journal article" date="2017" name="Nature">
        <title>Asgard archaea illuminate the origin of eukaryotic cellular complexity.</title>
        <authorList>
            <person name="Zaremba-Niedzwiedzka K."/>
            <person name="Caceres E.F."/>
            <person name="Saw J.H."/>
            <person name="Backstrom D."/>
            <person name="Juzokaite L."/>
            <person name="Vancaester E."/>
            <person name="Seitz K.W."/>
            <person name="Anantharaman K."/>
            <person name="Starnawski P."/>
            <person name="Kjeldsen K.U."/>
            <person name="Scott M.B."/>
            <person name="Nunoura T."/>
            <person name="Banfield J.F."/>
            <person name="Schramm A."/>
            <person name="Baker B.J."/>
            <person name="Spang A."/>
            <person name="Ettema T.J.G."/>
        </authorList>
    </citation>
    <scope>NUCLEOTIDE SEQUENCE</scope>
    <source>
        <strain evidence="1">LCB_4</strain>
    </source>
</reference>
<name>A0AAF0IB68_ODILC</name>
<reference evidence="1" key="2">
    <citation type="journal article" date="2022" name="Nat. Microbiol.">
        <title>A closed Candidatus Odinarchaeum chromosome exposes Asgard archaeal viruses.</title>
        <authorList>
            <person name="Tamarit D."/>
            <person name="Caceres E.F."/>
            <person name="Krupovic M."/>
            <person name="Nijland R."/>
            <person name="Eme L."/>
            <person name="Robinson N.P."/>
            <person name="Ettema T.J.G."/>
        </authorList>
    </citation>
    <scope>NUCLEOTIDE SEQUENCE</scope>
    <source>
        <strain evidence="1">LCB_4</strain>
    </source>
</reference>
<accession>A0AAF0IB68</accession>
<dbReference type="Proteomes" id="UP000186851">
    <property type="component" value="Chromosome"/>
</dbReference>
<dbReference type="EMBL" id="CP091871">
    <property type="protein sequence ID" value="WEU40104.1"/>
    <property type="molecule type" value="Genomic_DNA"/>
</dbReference>
<evidence type="ECO:0000313" key="1">
    <source>
        <dbReference type="EMBL" id="WEU40104.1"/>
    </source>
</evidence>
<organism evidence="1 2">
    <name type="scientific">Odinarchaeota yellowstonii (strain LCB_4)</name>
    <dbReference type="NCBI Taxonomy" id="1841599"/>
    <lineage>
        <taxon>Archaea</taxon>
        <taxon>Promethearchaeati</taxon>
        <taxon>Candidatus Odinarchaeota</taxon>
        <taxon>Candidatus Odinarchaeia</taxon>
        <taxon>Candidatus Odinarchaeales</taxon>
        <taxon>Candidatus Odinarchaeaceae</taxon>
        <taxon>Candidatus Odinarchaeum</taxon>
    </lineage>
</organism>
<dbReference type="AlphaFoldDB" id="A0AAF0IB68"/>
<protein>
    <submittedName>
        <fullName evidence="1">Uncharacterized protein</fullName>
    </submittedName>
</protein>
<dbReference type="KEGG" id="oyw:OdinLCB4_006445"/>
<proteinExistence type="predicted"/>